<dbReference type="EMBL" id="KU873925">
    <property type="protein sequence ID" value="AND74994.1"/>
    <property type="molecule type" value="Genomic_DNA"/>
</dbReference>
<keyword evidence="1" id="KW-0067">ATP-binding</keyword>
<dbReference type="PANTHER" id="PTHR30153">
    <property type="entry name" value="REPLICATIVE DNA HELICASE DNAB"/>
    <property type="match status" value="1"/>
</dbReference>
<keyword evidence="1" id="KW-0347">Helicase</keyword>
<sequence>MESIENAILKGLLYDEEYSRKVYPHLKPEFFDGATREVFNLYSELYDKYTKVPSMEAMLVSIQNKGLSEDVFATAVDALQSAYQSKDEMSETQWLVDETERYCSDKALFNAIYKSISIIEGNDKHLDKHAIPEILDDALSISFEQTVGSDYLEDALRRYEYYTNPDSRIPFPLNALNKLSNGGLPPKTLSAFLAGSNVGKSALMCFLAGEWLKAGKNALYITLEMSEEAIQERVDANLLDISTDDLKKPTLDKEWFLGKVAQLKTKTLGKLIVKEYPTAGGHSGHFRHLLKELRQKKKFKPDIIFVDYINICASARYKAGSGANSYTMVKSIAEELRGLAVEFEVAIMTATQTTREGMGSQNPDMASTSESVGLPQTLDFFAAIVTNEDLMEMGRQMILLLKTRFGNKQGMQKQLVGIDWNKMRYYDIDPSNDSKVEQVQQAVGLNKGPAVGAVSGLPQRQTGIPSDVKWD</sequence>
<dbReference type="HAMAP" id="MF_04155">
    <property type="entry name" value="Helic_T4"/>
    <property type="match status" value="1"/>
</dbReference>
<dbReference type="Proteomes" id="UP000225821">
    <property type="component" value="Segment"/>
</dbReference>
<dbReference type="Pfam" id="PF03796">
    <property type="entry name" value="DnaB_C"/>
    <property type="match status" value="1"/>
</dbReference>
<feature type="binding site" evidence="1">
    <location>
        <begin position="194"/>
        <end position="201"/>
    </location>
    <ligand>
        <name>ATP</name>
        <dbReference type="ChEBI" id="CHEBI:30616"/>
    </ligand>
</feature>
<feature type="region of interest" description="Disordered" evidence="2">
    <location>
        <begin position="450"/>
        <end position="471"/>
    </location>
</feature>
<evidence type="ECO:0000313" key="5">
    <source>
        <dbReference type="Proteomes" id="UP000225821"/>
    </source>
</evidence>
<dbReference type="GO" id="GO:0005524">
    <property type="term" value="F:ATP binding"/>
    <property type="evidence" value="ECO:0007669"/>
    <property type="project" value="UniProtKB-UniRule"/>
</dbReference>
<dbReference type="GO" id="GO:0016787">
    <property type="term" value="F:hydrolase activity"/>
    <property type="evidence" value="ECO:0007669"/>
    <property type="project" value="UniProtKB-KW"/>
</dbReference>
<gene>
    <name evidence="4" type="ORF">pf16_71</name>
</gene>
<evidence type="ECO:0000256" key="1">
    <source>
        <dbReference type="HAMAP-Rule" id="MF_04155"/>
    </source>
</evidence>
<reference evidence="4 5" key="1">
    <citation type="submission" date="2016-03" db="EMBL/GenBank/DDBJ databases">
        <title>Characterisation of pf16 and phiPMW: Two novel phages infecting Pseudomonas putida PpG1.</title>
        <authorList>
            <person name="Magill D.J."/>
            <person name="Krylov V.N."/>
            <person name="Shaburova O.V."/>
            <person name="Allen C.C.R."/>
            <person name="McGrath J.W."/>
            <person name="Quinn J.P."/>
            <person name="Kulakov L.A."/>
        </authorList>
    </citation>
    <scope>NUCLEOTIDE SEQUENCE [LARGE SCALE GENOMIC DNA]</scope>
</reference>
<dbReference type="GO" id="GO:0006260">
    <property type="term" value="P:DNA replication"/>
    <property type="evidence" value="ECO:0007669"/>
    <property type="project" value="UniProtKB-KW"/>
</dbReference>
<evidence type="ECO:0000256" key="2">
    <source>
        <dbReference type="SAM" id="MobiDB-lite"/>
    </source>
</evidence>
<protein>
    <recommendedName>
        <fullName evidence="1">DnaB-like replicative helicase</fullName>
        <ecNumber evidence="1">3.6.4.-</ecNumber>
    </recommendedName>
</protein>
<comment type="similarity">
    <text evidence="1">Belongs to the helicase family. DnaB subfamily.</text>
</comment>
<keyword evidence="1" id="KW-0547">Nucleotide-binding</keyword>
<dbReference type="GO" id="GO:0003677">
    <property type="term" value="F:DNA binding"/>
    <property type="evidence" value="ECO:0007669"/>
    <property type="project" value="UniProtKB-KW"/>
</dbReference>
<feature type="domain" description="SF4 helicase" evidence="3">
    <location>
        <begin position="162"/>
        <end position="434"/>
    </location>
</feature>
<evidence type="ECO:0000259" key="3">
    <source>
        <dbReference type="PROSITE" id="PS51199"/>
    </source>
</evidence>
<keyword evidence="1" id="KW-1194">Viral DNA replication</keyword>
<dbReference type="InterPro" id="IPR007694">
    <property type="entry name" value="DNA_helicase_DnaB-like_C"/>
</dbReference>
<comment type="subunit">
    <text evidence="1">Homohexamer. The homohexamer is a trimer of asymmetric dimers. Interacts with the DNA primase; this interaction forms the active primosome complex, which is composed of 6 helicase and 1 primase subunits and expresses full helicase and primase activities. Interacts (via C-terminus) with the helicase assembly factor; this interaction brings about the rapid assembly of the helicase onto ssDNA. Part of the replicase complex that includes the DNA polymerase, the polymerase clamp, the clamp loader complex, the single-stranded DNA binding protein, the primase, the DnaB-like replicative helicase and the helicase assembly factor.</text>
</comment>
<keyword evidence="1" id="KW-0378">Hydrolase</keyword>
<dbReference type="Gene3D" id="3.40.50.300">
    <property type="entry name" value="P-loop containing nucleotide triphosphate hydrolases"/>
    <property type="match status" value="1"/>
</dbReference>
<dbReference type="SUPFAM" id="SSF52540">
    <property type="entry name" value="P-loop containing nucleoside triphosphate hydrolases"/>
    <property type="match status" value="1"/>
</dbReference>
<keyword evidence="5" id="KW-1185">Reference proteome</keyword>
<dbReference type="GO" id="GO:0039686">
    <property type="term" value="P:bidirectional double-stranded viral DNA replication"/>
    <property type="evidence" value="ECO:0007669"/>
    <property type="project" value="InterPro"/>
</dbReference>
<organism evidence="4 5">
    <name type="scientific">Pseudomonas phage pf16</name>
    <dbReference type="NCBI Taxonomy" id="1815630"/>
    <lineage>
        <taxon>Viruses</taxon>
        <taxon>Duplodnaviria</taxon>
        <taxon>Heunggongvirae</taxon>
        <taxon>Uroviricota</taxon>
        <taxon>Caudoviricetes</taxon>
        <taxon>Chakrabartyvirus</taxon>
        <taxon>Chakrabartyvirus pf16</taxon>
    </lineage>
</organism>
<evidence type="ECO:0000313" key="4">
    <source>
        <dbReference type="EMBL" id="AND74994.1"/>
    </source>
</evidence>
<accession>A0A1S5R3V6</accession>
<keyword evidence="1" id="KW-0238">DNA-binding</keyword>
<dbReference type="InterPro" id="IPR046393">
    <property type="entry name" value="Helic_T4"/>
</dbReference>
<keyword evidence="1" id="KW-0235">DNA replication</keyword>
<dbReference type="EC" id="3.6.4.-" evidence="1"/>
<proteinExistence type="inferred from homology"/>
<dbReference type="InterPro" id="IPR027417">
    <property type="entry name" value="P-loop_NTPase"/>
</dbReference>
<dbReference type="PANTHER" id="PTHR30153:SF2">
    <property type="entry name" value="REPLICATIVE DNA HELICASE"/>
    <property type="match status" value="1"/>
</dbReference>
<comment type="function">
    <text evidence="1">ATP-dependent DNA helicase essential for viral DNA replication and recombination. The helicase moves 5' -&gt; 3' on the lagging strand template, unwinding the DNA duplex ahead of the leading strand polymerase at the replication fork and generating ssDNA for both leading and lagging strand synthesis. Interaction with the primase allows the primase to initiate lagging strand synthesis and fully activates the helicase. Loaded by the helicase assembly factor on replication forks that begin at discrete replication origin sequences, as well as on forks that are created during recombination.</text>
</comment>
<dbReference type="PROSITE" id="PS51199">
    <property type="entry name" value="SF4_HELICASE"/>
    <property type="match status" value="1"/>
</dbReference>
<dbReference type="OrthoDB" id="2035at10239"/>
<dbReference type="GO" id="GO:0003678">
    <property type="term" value="F:DNA helicase activity"/>
    <property type="evidence" value="ECO:0007669"/>
    <property type="project" value="UniProtKB-UniRule"/>
</dbReference>
<name>A0A1S5R3V6_9CAUD</name>